<dbReference type="RefSeq" id="WP_158283282.1">
    <property type="nucleotide sequence ID" value="NZ_CP103866.1"/>
</dbReference>
<dbReference type="Proteomes" id="UP001058650">
    <property type="component" value="Chromosome"/>
</dbReference>
<protein>
    <submittedName>
        <fullName evidence="1">Uncharacterized protein</fullName>
    </submittedName>
</protein>
<gene>
    <name evidence="1" type="ORF">NYR52_14150</name>
</gene>
<evidence type="ECO:0000313" key="1">
    <source>
        <dbReference type="EMBL" id="UWE03241.1"/>
    </source>
</evidence>
<organism evidence="1 2">
    <name type="scientific">Laceyella sacchari</name>
    <name type="common">Thermoactinomyces thalpophilus</name>
    <dbReference type="NCBI Taxonomy" id="37482"/>
    <lineage>
        <taxon>Bacteria</taxon>
        <taxon>Bacillati</taxon>
        <taxon>Bacillota</taxon>
        <taxon>Bacilli</taxon>
        <taxon>Bacillales</taxon>
        <taxon>Thermoactinomycetaceae</taxon>
        <taxon>Laceyella</taxon>
    </lineage>
</organism>
<name>A0ABY5U0Q8_LACSH</name>
<sequence length="45" mass="4882">MSSLLVAGSHEVVALVHGTAEFHLMILFHGIIPGEVVVLVNDGWW</sequence>
<proteinExistence type="predicted"/>
<reference evidence="1" key="1">
    <citation type="submission" date="2022-08" db="EMBL/GenBank/DDBJ databases">
        <title>The complete genome sequence of the thermophilic bacterium Laceyella sacchari FBKL4.010 reveals the basis for tetramethylpyrazine biosynthesis in Moutai-flavor Daqu.</title>
        <authorList>
            <person name="Li D."/>
            <person name="Huang W."/>
            <person name="Wang C."/>
            <person name="Qiu S."/>
        </authorList>
    </citation>
    <scope>NUCLEOTIDE SEQUENCE</scope>
    <source>
        <strain evidence="1">FBKL4.014</strain>
    </source>
</reference>
<evidence type="ECO:0000313" key="2">
    <source>
        <dbReference type="Proteomes" id="UP001058650"/>
    </source>
</evidence>
<dbReference type="EMBL" id="CP103866">
    <property type="protein sequence ID" value="UWE03241.1"/>
    <property type="molecule type" value="Genomic_DNA"/>
</dbReference>
<keyword evidence="2" id="KW-1185">Reference proteome</keyword>
<accession>A0ABY5U0Q8</accession>